<sequence>MRVRIKQRRARGRHEVEREGEVVQVREAEEIPGEVPAPRQPRLVRLEHLLQLLQALVNHLLVGRDPAHDGEDDALEHDGRQCRVVLVRLDLRPYVHQRGLPDVALPEEIDFARLVLAKNLIHTYEKLLKKTAGEIQLRFARRALGCSARRRGSRRSLARSRRRPPPGRPAPATRSSRWPGQTPSPATCLL</sequence>
<evidence type="ECO:0000313" key="2">
    <source>
        <dbReference type="EMBL" id="BAS72173.1"/>
    </source>
</evidence>
<reference evidence="2 3" key="3">
    <citation type="journal article" date="2013" name="Rice">
        <title>Improvement of the Oryza sativa Nipponbare reference genome using next generation sequence and optical map data.</title>
        <authorList>
            <person name="Kawahara Y."/>
            <person name="de la Bastide M."/>
            <person name="Hamilton J.P."/>
            <person name="Kanamori H."/>
            <person name="McCombie W.R."/>
            <person name="Ouyang S."/>
            <person name="Schwartz D.C."/>
            <person name="Tanaka T."/>
            <person name="Wu J."/>
            <person name="Zhou S."/>
            <person name="Childs K.L."/>
            <person name="Davidson R.M."/>
            <person name="Lin H."/>
            <person name="Quesada-Ocampo L."/>
            <person name="Vaillancourt B."/>
            <person name="Sakai H."/>
            <person name="Lee S.S."/>
            <person name="Kim J."/>
            <person name="Numa H."/>
            <person name="Itoh T."/>
            <person name="Buell C.R."/>
            <person name="Matsumoto T."/>
        </authorList>
    </citation>
    <scope>NUCLEOTIDE SEQUENCE [LARGE SCALE GENOMIC DNA]</scope>
    <source>
        <strain evidence="3">cv. Nipponbare</strain>
    </source>
</reference>
<keyword evidence="3" id="KW-1185">Reference proteome</keyword>
<dbReference type="FunCoup" id="A0A0P0V2J6">
    <property type="interactions" value="5"/>
</dbReference>
<organism evidence="2 3">
    <name type="scientific">Oryza sativa subsp. japonica</name>
    <name type="common">Rice</name>
    <dbReference type="NCBI Taxonomy" id="39947"/>
    <lineage>
        <taxon>Eukaryota</taxon>
        <taxon>Viridiplantae</taxon>
        <taxon>Streptophyta</taxon>
        <taxon>Embryophyta</taxon>
        <taxon>Tracheophyta</taxon>
        <taxon>Spermatophyta</taxon>
        <taxon>Magnoliopsida</taxon>
        <taxon>Liliopsida</taxon>
        <taxon>Poales</taxon>
        <taxon>Poaceae</taxon>
        <taxon>BOP clade</taxon>
        <taxon>Oryzoideae</taxon>
        <taxon>Oryzeae</taxon>
        <taxon>Oryzinae</taxon>
        <taxon>Oryza</taxon>
        <taxon>Oryza sativa</taxon>
    </lineage>
</organism>
<feature type="compositionally biased region" description="Basic residues" evidence="1">
    <location>
        <begin position="150"/>
        <end position="165"/>
    </location>
</feature>
<dbReference type="AlphaFoldDB" id="A0A0P0V2J6"/>
<accession>A0A0P0V2J6</accession>
<feature type="compositionally biased region" description="Polar residues" evidence="1">
    <location>
        <begin position="178"/>
        <end position="190"/>
    </location>
</feature>
<evidence type="ECO:0000313" key="3">
    <source>
        <dbReference type="Proteomes" id="UP000059680"/>
    </source>
</evidence>
<feature type="region of interest" description="Disordered" evidence="1">
    <location>
        <begin position="150"/>
        <end position="190"/>
    </location>
</feature>
<feature type="non-terminal residue" evidence="2">
    <location>
        <position position="190"/>
    </location>
</feature>
<reference evidence="2 3" key="2">
    <citation type="journal article" date="2013" name="Plant Cell Physiol.">
        <title>Rice Annotation Project Database (RAP-DB): an integrative and interactive database for rice genomics.</title>
        <authorList>
            <person name="Sakai H."/>
            <person name="Lee S.S."/>
            <person name="Tanaka T."/>
            <person name="Numa H."/>
            <person name="Kim J."/>
            <person name="Kawahara Y."/>
            <person name="Wakimoto H."/>
            <person name="Yang C.C."/>
            <person name="Iwamoto M."/>
            <person name="Abe T."/>
            <person name="Yamada Y."/>
            <person name="Muto A."/>
            <person name="Inokuchi H."/>
            <person name="Ikemura T."/>
            <person name="Matsumoto T."/>
            <person name="Sasaki T."/>
            <person name="Itoh T."/>
        </authorList>
    </citation>
    <scope>NUCLEOTIDE SEQUENCE [LARGE SCALE GENOMIC DNA]</scope>
    <source>
        <strain evidence="3">cv. Nipponbare</strain>
    </source>
</reference>
<dbReference type="Proteomes" id="UP000059680">
    <property type="component" value="Chromosome 1"/>
</dbReference>
<dbReference type="PaxDb" id="39947-A0A0P0V2J6"/>
<gene>
    <name evidence="2" type="ordered locus">Os01g0370400</name>
    <name evidence="2" type="ORF">OSNPB_010370400</name>
</gene>
<reference evidence="3" key="1">
    <citation type="journal article" date="2005" name="Nature">
        <title>The map-based sequence of the rice genome.</title>
        <authorList>
            <consortium name="International rice genome sequencing project (IRGSP)"/>
            <person name="Matsumoto T."/>
            <person name="Wu J."/>
            <person name="Kanamori H."/>
            <person name="Katayose Y."/>
            <person name="Fujisawa M."/>
            <person name="Namiki N."/>
            <person name="Mizuno H."/>
            <person name="Yamamoto K."/>
            <person name="Antonio B.A."/>
            <person name="Baba T."/>
            <person name="Sakata K."/>
            <person name="Nagamura Y."/>
            <person name="Aoki H."/>
            <person name="Arikawa K."/>
            <person name="Arita K."/>
            <person name="Bito T."/>
            <person name="Chiden Y."/>
            <person name="Fujitsuka N."/>
            <person name="Fukunaka R."/>
            <person name="Hamada M."/>
            <person name="Harada C."/>
            <person name="Hayashi A."/>
            <person name="Hijishita S."/>
            <person name="Honda M."/>
            <person name="Hosokawa S."/>
            <person name="Ichikawa Y."/>
            <person name="Idonuma A."/>
            <person name="Iijima M."/>
            <person name="Ikeda M."/>
            <person name="Ikeno M."/>
            <person name="Ito K."/>
            <person name="Ito S."/>
            <person name="Ito T."/>
            <person name="Ito Y."/>
            <person name="Ito Y."/>
            <person name="Iwabuchi A."/>
            <person name="Kamiya K."/>
            <person name="Karasawa W."/>
            <person name="Kurita K."/>
            <person name="Katagiri S."/>
            <person name="Kikuta A."/>
            <person name="Kobayashi H."/>
            <person name="Kobayashi N."/>
            <person name="Machita K."/>
            <person name="Maehara T."/>
            <person name="Masukawa M."/>
            <person name="Mizubayashi T."/>
            <person name="Mukai Y."/>
            <person name="Nagasaki H."/>
            <person name="Nagata Y."/>
            <person name="Naito S."/>
            <person name="Nakashima M."/>
            <person name="Nakama Y."/>
            <person name="Nakamichi Y."/>
            <person name="Nakamura M."/>
            <person name="Meguro A."/>
            <person name="Negishi M."/>
            <person name="Ohta I."/>
            <person name="Ohta T."/>
            <person name="Okamoto M."/>
            <person name="Ono N."/>
            <person name="Saji S."/>
            <person name="Sakaguchi M."/>
            <person name="Sakai K."/>
            <person name="Shibata M."/>
            <person name="Shimokawa T."/>
            <person name="Song J."/>
            <person name="Takazaki Y."/>
            <person name="Terasawa K."/>
            <person name="Tsugane M."/>
            <person name="Tsuji K."/>
            <person name="Ueda S."/>
            <person name="Waki K."/>
            <person name="Yamagata H."/>
            <person name="Yamamoto M."/>
            <person name="Yamamoto S."/>
            <person name="Yamane H."/>
            <person name="Yoshiki S."/>
            <person name="Yoshihara R."/>
            <person name="Yukawa K."/>
            <person name="Zhong H."/>
            <person name="Yano M."/>
            <person name="Yuan Q."/>
            <person name="Ouyang S."/>
            <person name="Liu J."/>
            <person name="Jones K.M."/>
            <person name="Gansberger K."/>
            <person name="Moffat K."/>
            <person name="Hill J."/>
            <person name="Bera J."/>
            <person name="Fadrosh D."/>
            <person name="Jin S."/>
            <person name="Johri S."/>
            <person name="Kim M."/>
            <person name="Overton L."/>
            <person name="Reardon M."/>
            <person name="Tsitrin T."/>
            <person name="Vuong H."/>
            <person name="Weaver B."/>
            <person name="Ciecko A."/>
            <person name="Tallon L."/>
            <person name="Jackson J."/>
            <person name="Pai G."/>
            <person name="Aken S.V."/>
            <person name="Utterback T."/>
            <person name="Reidmuller S."/>
            <person name="Feldblyum T."/>
            <person name="Hsiao J."/>
            <person name="Zismann V."/>
            <person name="Iobst S."/>
            <person name="de Vazeille A.R."/>
            <person name="Buell C.R."/>
            <person name="Ying K."/>
            <person name="Li Y."/>
            <person name="Lu T."/>
            <person name="Huang Y."/>
            <person name="Zhao Q."/>
            <person name="Feng Q."/>
            <person name="Zhang L."/>
            <person name="Zhu J."/>
            <person name="Weng Q."/>
            <person name="Mu J."/>
            <person name="Lu Y."/>
            <person name="Fan D."/>
            <person name="Liu Y."/>
            <person name="Guan J."/>
            <person name="Zhang Y."/>
            <person name="Yu S."/>
            <person name="Liu X."/>
            <person name="Zhang Y."/>
            <person name="Hong G."/>
            <person name="Han B."/>
            <person name="Choisne N."/>
            <person name="Demange N."/>
            <person name="Orjeda G."/>
            <person name="Samain S."/>
            <person name="Cattolico L."/>
            <person name="Pelletier E."/>
            <person name="Couloux A."/>
            <person name="Segurens B."/>
            <person name="Wincker P."/>
            <person name="D'Hont A."/>
            <person name="Scarpelli C."/>
            <person name="Weissenbach J."/>
            <person name="Salanoubat M."/>
            <person name="Quetier F."/>
            <person name="Yu Y."/>
            <person name="Kim H.R."/>
            <person name="Rambo T."/>
            <person name="Currie J."/>
            <person name="Collura K."/>
            <person name="Luo M."/>
            <person name="Yang T."/>
            <person name="Ammiraju J.S.S."/>
            <person name="Engler F."/>
            <person name="Soderlund C."/>
            <person name="Wing R.A."/>
            <person name="Palmer L.E."/>
            <person name="de la Bastide M."/>
            <person name="Spiegel L."/>
            <person name="Nascimento L."/>
            <person name="Zutavern T."/>
            <person name="O'Shaughnessy A."/>
            <person name="Dike S."/>
            <person name="Dedhia N."/>
            <person name="Preston R."/>
            <person name="Balija V."/>
            <person name="McCombie W.R."/>
            <person name="Chow T."/>
            <person name="Chen H."/>
            <person name="Chung M."/>
            <person name="Chen C."/>
            <person name="Shaw J."/>
            <person name="Wu H."/>
            <person name="Hsiao K."/>
            <person name="Chao Y."/>
            <person name="Chu M."/>
            <person name="Cheng C."/>
            <person name="Hour A."/>
            <person name="Lee P."/>
            <person name="Lin S."/>
            <person name="Lin Y."/>
            <person name="Liou J."/>
            <person name="Liu S."/>
            <person name="Hsing Y."/>
            <person name="Raghuvanshi S."/>
            <person name="Mohanty A."/>
            <person name="Bharti A.K."/>
            <person name="Gaur A."/>
            <person name="Gupta V."/>
            <person name="Kumar D."/>
            <person name="Ravi V."/>
            <person name="Vij S."/>
            <person name="Kapur A."/>
            <person name="Khurana P."/>
            <person name="Khurana P."/>
            <person name="Khurana J.P."/>
            <person name="Tyagi A.K."/>
            <person name="Gaikwad K."/>
            <person name="Singh A."/>
            <person name="Dalal V."/>
            <person name="Srivastava S."/>
            <person name="Dixit A."/>
            <person name="Pal A.K."/>
            <person name="Ghazi I.A."/>
            <person name="Yadav M."/>
            <person name="Pandit A."/>
            <person name="Bhargava A."/>
            <person name="Sureshbabu K."/>
            <person name="Batra K."/>
            <person name="Sharma T.R."/>
            <person name="Mohapatra T."/>
            <person name="Singh N.K."/>
            <person name="Messing J."/>
            <person name="Nelson A.B."/>
            <person name="Fuks G."/>
            <person name="Kavchok S."/>
            <person name="Keizer G."/>
            <person name="Linton E."/>
            <person name="Llaca V."/>
            <person name="Song R."/>
            <person name="Tanyolac B."/>
            <person name="Young S."/>
            <person name="Ho-Il K."/>
            <person name="Hahn J.H."/>
            <person name="Sangsakoo G."/>
            <person name="Vanavichit A."/>
            <person name="de Mattos Luiz.A.T."/>
            <person name="Zimmer P.D."/>
            <person name="Malone G."/>
            <person name="Dellagostin O."/>
            <person name="de Oliveira A.C."/>
            <person name="Bevan M."/>
            <person name="Bancroft I."/>
            <person name="Minx P."/>
            <person name="Cordum H."/>
            <person name="Wilson R."/>
            <person name="Cheng Z."/>
            <person name="Jin W."/>
            <person name="Jiang J."/>
            <person name="Leong S.A."/>
            <person name="Iwama H."/>
            <person name="Gojobori T."/>
            <person name="Itoh T."/>
            <person name="Niimura Y."/>
            <person name="Fujii Y."/>
            <person name="Habara T."/>
            <person name="Sakai H."/>
            <person name="Sato Y."/>
            <person name="Wilson G."/>
            <person name="Kumar K."/>
            <person name="McCouch S."/>
            <person name="Juretic N."/>
            <person name="Hoen D."/>
            <person name="Wright S."/>
            <person name="Bruskiewich R."/>
            <person name="Bureau T."/>
            <person name="Miyao A."/>
            <person name="Hirochika H."/>
            <person name="Nishikawa T."/>
            <person name="Kadowaki K."/>
            <person name="Sugiura M."/>
            <person name="Burr B."/>
            <person name="Sasaki T."/>
        </authorList>
    </citation>
    <scope>NUCLEOTIDE SEQUENCE [LARGE SCALE GENOMIC DNA]</scope>
    <source>
        <strain evidence="3">cv. Nipponbare</strain>
    </source>
</reference>
<protein>
    <submittedName>
        <fullName evidence="2">Os01g0370400 protein</fullName>
    </submittedName>
</protein>
<dbReference type="InParanoid" id="A0A0P0V2J6"/>
<name>A0A0P0V2J6_ORYSJ</name>
<proteinExistence type="predicted"/>
<evidence type="ECO:0000256" key="1">
    <source>
        <dbReference type="SAM" id="MobiDB-lite"/>
    </source>
</evidence>
<dbReference type="EMBL" id="AP014957">
    <property type="protein sequence ID" value="BAS72173.1"/>
    <property type="molecule type" value="Genomic_DNA"/>
</dbReference>